<dbReference type="InterPro" id="IPR004776">
    <property type="entry name" value="Mem_transp_PIN-like"/>
</dbReference>
<feature type="transmembrane region" description="Helical" evidence="8">
    <location>
        <begin position="57"/>
        <end position="78"/>
    </location>
</feature>
<dbReference type="Gene3D" id="1.20.1530.20">
    <property type="match status" value="1"/>
</dbReference>
<dbReference type="GO" id="GO:0005886">
    <property type="term" value="C:plasma membrane"/>
    <property type="evidence" value="ECO:0007669"/>
    <property type="project" value="UniProtKB-SubCell"/>
</dbReference>
<evidence type="ECO:0000256" key="1">
    <source>
        <dbReference type="ARBA" id="ARBA00004651"/>
    </source>
</evidence>
<feature type="transmembrane region" description="Helical" evidence="8">
    <location>
        <begin position="90"/>
        <end position="109"/>
    </location>
</feature>
<proteinExistence type="inferred from homology"/>
<accession>A0A0J6D441</accession>
<dbReference type="PANTHER" id="PTHR36838">
    <property type="entry name" value="AUXIN EFFLUX CARRIER FAMILY PROTEIN"/>
    <property type="match status" value="1"/>
</dbReference>
<gene>
    <name evidence="9" type="ORF">AB986_07530</name>
</gene>
<evidence type="ECO:0000256" key="6">
    <source>
        <dbReference type="ARBA" id="ARBA00022989"/>
    </source>
</evidence>
<feature type="transmembrane region" description="Helical" evidence="8">
    <location>
        <begin position="248"/>
        <end position="269"/>
    </location>
</feature>
<dbReference type="GO" id="GO:0055085">
    <property type="term" value="P:transmembrane transport"/>
    <property type="evidence" value="ECO:0007669"/>
    <property type="project" value="InterPro"/>
</dbReference>
<feature type="transmembrane region" description="Helical" evidence="8">
    <location>
        <begin position="189"/>
        <end position="209"/>
    </location>
</feature>
<dbReference type="Proteomes" id="UP000035996">
    <property type="component" value="Unassembled WGS sequence"/>
</dbReference>
<feature type="transmembrane region" description="Helical" evidence="8">
    <location>
        <begin position="6"/>
        <end position="26"/>
    </location>
</feature>
<comment type="similarity">
    <text evidence="2">Belongs to the auxin efflux carrier (TC 2.A.69) family.</text>
</comment>
<feature type="transmembrane region" description="Helical" evidence="8">
    <location>
        <begin position="281"/>
        <end position="303"/>
    </location>
</feature>
<protein>
    <submittedName>
        <fullName evidence="9">Permease</fullName>
    </submittedName>
</protein>
<dbReference type="AlphaFoldDB" id="A0A0J6D441"/>
<evidence type="ECO:0000256" key="4">
    <source>
        <dbReference type="ARBA" id="ARBA00022475"/>
    </source>
</evidence>
<keyword evidence="7 8" id="KW-0472">Membrane</keyword>
<dbReference type="Pfam" id="PF03547">
    <property type="entry name" value="Mem_trans"/>
    <property type="match status" value="1"/>
</dbReference>
<dbReference type="OrthoDB" id="527159at2"/>
<dbReference type="PANTHER" id="PTHR36838:SF1">
    <property type="entry name" value="SLR1864 PROTEIN"/>
    <property type="match status" value="1"/>
</dbReference>
<feature type="transmembrane region" description="Helical" evidence="8">
    <location>
        <begin position="157"/>
        <end position="177"/>
    </location>
</feature>
<evidence type="ECO:0000313" key="10">
    <source>
        <dbReference type="Proteomes" id="UP000035996"/>
    </source>
</evidence>
<evidence type="ECO:0000256" key="3">
    <source>
        <dbReference type="ARBA" id="ARBA00022448"/>
    </source>
</evidence>
<keyword evidence="10" id="KW-1185">Reference proteome</keyword>
<feature type="transmembrane region" description="Helical" evidence="8">
    <location>
        <begin position="221"/>
        <end position="242"/>
    </location>
</feature>
<sequence>MIGVFVDIIVPVFILIGIGVVLHRIFHFDLYTLAKVNIYFVVPGFIFLKLYETAFSLSLFLSVLWFFLILIIVLYFISAGISRLFRYSKSVRATFTNSILFYNSGNYGVPVNDLVFKHDPFAMSIQVIILTFQNILTFSWGIFALKTVEGNKLSAVVGYFKMPVLYAMILGIGFNLLNVDVPEFVLIPANYIADAMVALALVTLGAQVAQLRFAKNLSVVYVSLILRLIMGPAIALAIIYLLSLDGVIAKALLISSAMPTAVNSAIIAQEYENEPELAAQIVLASTVFSMVTVTVVISVSRLLF</sequence>
<comment type="subcellular location">
    <subcellularLocation>
        <location evidence="1">Cell membrane</location>
        <topology evidence="1">Multi-pass membrane protein</topology>
    </subcellularLocation>
</comment>
<feature type="transmembrane region" description="Helical" evidence="8">
    <location>
        <begin position="121"/>
        <end position="145"/>
    </location>
</feature>
<evidence type="ECO:0000256" key="7">
    <source>
        <dbReference type="ARBA" id="ARBA00023136"/>
    </source>
</evidence>
<keyword evidence="5 8" id="KW-0812">Transmembrane</keyword>
<evidence type="ECO:0000256" key="5">
    <source>
        <dbReference type="ARBA" id="ARBA00022692"/>
    </source>
</evidence>
<feature type="transmembrane region" description="Helical" evidence="8">
    <location>
        <begin position="33"/>
        <end position="51"/>
    </location>
</feature>
<comment type="caution">
    <text evidence="9">The sequence shown here is derived from an EMBL/GenBank/DDBJ whole genome shotgun (WGS) entry which is preliminary data.</text>
</comment>
<keyword evidence="4" id="KW-1003">Cell membrane</keyword>
<dbReference type="EMBL" id="LELK01000001">
    <property type="protein sequence ID" value="KMM39074.1"/>
    <property type="molecule type" value="Genomic_DNA"/>
</dbReference>
<name>A0A0J6D441_9BACL</name>
<dbReference type="PATRIC" id="fig|157733.3.peg.3772"/>
<evidence type="ECO:0000313" key="9">
    <source>
        <dbReference type="EMBL" id="KMM39074.1"/>
    </source>
</evidence>
<reference evidence="9" key="1">
    <citation type="submission" date="2015-06" db="EMBL/GenBank/DDBJ databases">
        <authorList>
            <person name="Liu B."/>
            <person name="Wang J."/>
            <person name="Zhu Y."/>
            <person name="Liu G."/>
            <person name="Chen Q."/>
            <person name="Zheng C."/>
            <person name="Che J."/>
            <person name="Ge C."/>
            <person name="Shi H."/>
            <person name="Pan Z."/>
            <person name="Liu X."/>
        </authorList>
    </citation>
    <scope>NUCLEOTIDE SEQUENCE [LARGE SCALE GENOMIC DNA]</scope>
    <source>
        <strain evidence="9">DSM 16346</strain>
    </source>
</reference>
<dbReference type="InterPro" id="IPR038770">
    <property type="entry name" value="Na+/solute_symporter_sf"/>
</dbReference>
<dbReference type="STRING" id="157733.AB986_07530"/>
<keyword evidence="6 8" id="KW-1133">Transmembrane helix</keyword>
<evidence type="ECO:0000256" key="2">
    <source>
        <dbReference type="ARBA" id="ARBA00010145"/>
    </source>
</evidence>
<dbReference type="RefSeq" id="WP_048310244.1">
    <property type="nucleotide sequence ID" value="NZ_CP119526.1"/>
</dbReference>
<organism evidence="9 10">
    <name type="scientific">Guptibacillus hwajinpoensis</name>
    <dbReference type="NCBI Taxonomy" id="208199"/>
    <lineage>
        <taxon>Bacteria</taxon>
        <taxon>Bacillati</taxon>
        <taxon>Bacillota</taxon>
        <taxon>Bacilli</taxon>
        <taxon>Bacillales</taxon>
        <taxon>Guptibacillaceae</taxon>
        <taxon>Guptibacillus</taxon>
    </lineage>
</organism>
<keyword evidence="3" id="KW-0813">Transport</keyword>
<evidence type="ECO:0000256" key="8">
    <source>
        <dbReference type="SAM" id="Phobius"/>
    </source>
</evidence>